<sequence>LALCTCMHFEFSPFIYCLFPIIIMKVNCTIFEFFSLIIGGVDHRTFILVCICYQLNYTSNIFRLAMGIQQRTSLDFESRSSIKKIQRLCL</sequence>
<comment type="caution">
    <text evidence="1">The sequence shown here is derived from an EMBL/GenBank/DDBJ whole genome shotgun (WGS) entry which is preliminary data.</text>
</comment>
<protein>
    <submittedName>
        <fullName evidence="1">Uncharacterized protein</fullName>
    </submittedName>
</protein>
<evidence type="ECO:0000313" key="2">
    <source>
        <dbReference type="Proteomes" id="UP000055024"/>
    </source>
</evidence>
<proteinExistence type="predicted"/>
<accession>A0A0V1GT86</accession>
<reference evidence="1 2" key="1">
    <citation type="submission" date="2015-01" db="EMBL/GenBank/DDBJ databases">
        <title>Evolution of Trichinella species and genotypes.</title>
        <authorList>
            <person name="Korhonen P.K."/>
            <person name="Edoardo P."/>
            <person name="Giuseppe L.R."/>
            <person name="Gasser R.B."/>
        </authorList>
    </citation>
    <scope>NUCLEOTIDE SEQUENCE [LARGE SCALE GENOMIC DNA]</scope>
    <source>
        <strain evidence="1">ISS1029</strain>
    </source>
</reference>
<dbReference type="Proteomes" id="UP000055024">
    <property type="component" value="Unassembled WGS sequence"/>
</dbReference>
<dbReference type="AlphaFoldDB" id="A0A0V1GT86"/>
<dbReference type="EMBL" id="JYDP01000281">
    <property type="protein sequence ID" value="KRZ01531.1"/>
    <property type="molecule type" value="Genomic_DNA"/>
</dbReference>
<gene>
    <name evidence="1" type="ORF">T11_16692</name>
</gene>
<keyword evidence="2" id="KW-1185">Reference proteome</keyword>
<organism evidence="1 2">
    <name type="scientific">Trichinella zimbabwensis</name>
    <dbReference type="NCBI Taxonomy" id="268475"/>
    <lineage>
        <taxon>Eukaryota</taxon>
        <taxon>Metazoa</taxon>
        <taxon>Ecdysozoa</taxon>
        <taxon>Nematoda</taxon>
        <taxon>Enoplea</taxon>
        <taxon>Dorylaimia</taxon>
        <taxon>Trichinellida</taxon>
        <taxon>Trichinellidae</taxon>
        <taxon>Trichinella</taxon>
    </lineage>
</organism>
<feature type="non-terminal residue" evidence="1">
    <location>
        <position position="1"/>
    </location>
</feature>
<name>A0A0V1GT86_9BILA</name>
<evidence type="ECO:0000313" key="1">
    <source>
        <dbReference type="EMBL" id="KRZ01531.1"/>
    </source>
</evidence>
<dbReference type="EMBL" id="JYDP01000281">
    <property type="protein sequence ID" value="KRZ01529.1"/>
    <property type="molecule type" value="Genomic_DNA"/>
</dbReference>